<accession>A0AAP0NL32</accession>
<dbReference type="AlphaFoldDB" id="A0AAP0NL32"/>
<gene>
    <name evidence="2" type="ORF">Sjap_018918</name>
</gene>
<feature type="compositionally biased region" description="Low complexity" evidence="1">
    <location>
        <begin position="16"/>
        <end position="34"/>
    </location>
</feature>
<feature type="compositionally biased region" description="Polar residues" evidence="1">
    <location>
        <begin position="360"/>
        <end position="379"/>
    </location>
</feature>
<keyword evidence="3" id="KW-1185">Reference proteome</keyword>
<feature type="region of interest" description="Disordered" evidence="1">
    <location>
        <begin position="1"/>
        <end position="39"/>
    </location>
</feature>
<evidence type="ECO:0008006" key="4">
    <source>
        <dbReference type="Google" id="ProtNLM"/>
    </source>
</evidence>
<feature type="region of interest" description="Disordered" evidence="1">
    <location>
        <begin position="331"/>
        <end position="379"/>
    </location>
</feature>
<dbReference type="Proteomes" id="UP001417504">
    <property type="component" value="Unassembled WGS sequence"/>
</dbReference>
<comment type="caution">
    <text evidence="2">The sequence shown here is derived from an EMBL/GenBank/DDBJ whole genome shotgun (WGS) entry which is preliminary data.</text>
</comment>
<feature type="compositionally biased region" description="Low complexity" evidence="1">
    <location>
        <begin position="332"/>
        <end position="349"/>
    </location>
</feature>
<evidence type="ECO:0000313" key="3">
    <source>
        <dbReference type="Proteomes" id="UP001417504"/>
    </source>
</evidence>
<protein>
    <recommendedName>
        <fullName evidence="4">Retrotransposon Copia-like N-terminal domain-containing protein</fullName>
    </recommendedName>
</protein>
<evidence type="ECO:0000256" key="1">
    <source>
        <dbReference type="SAM" id="MobiDB-lite"/>
    </source>
</evidence>
<dbReference type="EMBL" id="JBBNAE010000007">
    <property type="protein sequence ID" value="KAK9110858.1"/>
    <property type="molecule type" value="Genomic_DNA"/>
</dbReference>
<name>A0AAP0NL32_9MAGN</name>
<evidence type="ECO:0000313" key="2">
    <source>
        <dbReference type="EMBL" id="KAK9110858.1"/>
    </source>
</evidence>
<proteinExistence type="predicted"/>
<organism evidence="2 3">
    <name type="scientific">Stephania japonica</name>
    <dbReference type="NCBI Taxonomy" id="461633"/>
    <lineage>
        <taxon>Eukaryota</taxon>
        <taxon>Viridiplantae</taxon>
        <taxon>Streptophyta</taxon>
        <taxon>Embryophyta</taxon>
        <taxon>Tracheophyta</taxon>
        <taxon>Spermatophyta</taxon>
        <taxon>Magnoliopsida</taxon>
        <taxon>Ranunculales</taxon>
        <taxon>Menispermaceae</taxon>
        <taxon>Menispermoideae</taxon>
        <taxon>Cissampelideae</taxon>
        <taxon>Stephania</taxon>
    </lineage>
</organism>
<dbReference type="Pfam" id="PF14223">
    <property type="entry name" value="Retrotran_gag_2"/>
    <property type="match status" value="1"/>
</dbReference>
<feature type="region of interest" description="Disordered" evidence="1">
    <location>
        <begin position="267"/>
        <end position="299"/>
    </location>
</feature>
<reference evidence="2 3" key="1">
    <citation type="submission" date="2024-01" db="EMBL/GenBank/DDBJ databases">
        <title>Genome assemblies of Stephania.</title>
        <authorList>
            <person name="Yang L."/>
        </authorList>
    </citation>
    <scope>NUCLEOTIDE SEQUENCE [LARGE SCALE GENOMIC DNA]</scope>
    <source>
        <strain evidence="2">QJT</strain>
        <tissue evidence="2">Leaf</tissue>
    </source>
</reference>
<sequence length="379" mass="41425">MADDQTSFFRSGLRETGSGSMVTGSTSGSSGSTTQHPAMTPFGNSLNQIVSMKLDRNNFLVWKAMVLPIFRGCRLDGHLLGTLKSPSEFLPESSDPNPAYEDWYGKDQFCLGWLISAMSNEVAHAVVGAESAQEAWKRIEEYCGSHNRAQVQVYRRKIQNTKKGSMTMSEYLLKMKEMADFLATAGSPVSDDDLVSNTLTGLDGEYLPIISVLQEKETLRWTELHASLLSFEMTLSQFHGLNSISSLSIHDATPSVNSAEIRQVPIGVQHQQSNSGGRGSNTRNRGGRSRGRGGFRSQNSNKPTCQICGKFGHSATVCYFWQDMKYMGAPTAQQQQGASSQQLRFNPTPTGSPHPPPSTFYATSEPGSDTSWYADSGAT</sequence>
<dbReference type="PANTHER" id="PTHR47481">
    <property type="match status" value="1"/>
</dbReference>
<dbReference type="PANTHER" id="PTHR47481:SF31">
    <property type="entry name" value="OS01G0873500 PROTEIN"/>
    <property type="match status" value="1"/>
</dbReference>